<dbReference type="InterPro" id="IPR008927">
    <property type="entry name" value="6-PGluconate_DH-like_C_sf"/>
</dbReference>
<dbReference type="FunFam" id="1.10.1040.10:FF:000017">
    <property type="entry name" value="2-dehydropantoate 2-reductase"/>
    <property type="match status" value="1"/>
</dbReference>
<dbReference type="GO" id="GO:0008677">
    <property type="term" value="F:2-dehydropantoate 2-reductase activity"/>
    <property type="evidence" value="ECO:0007669"/>
    <property type="project" value="UniProtKB-EC"/>
</dbReference>
<sequence length="324" mass="34092">MKLAVIGAGAIGGWLTAGFIEAGAEATVLARGATLDALRASGLGFDDGTSARRYPVTATDNPADLRGADVLLLGLKAHDLPKLAPLIEAALGLQTTVVAAINGLPWWYFEAFGGPAQGLHLNTIDPGGVLARLIPADRVVGAVVHAASFVEAPGNIRLVAANRVLLGDAGKGREASDIARQLARGGIPAVMTDEIHRDVWSKLWGNSNMNPLSALSRADLSSMLDDYGVRRLAITMMREMSDVGARIGLTGFDDVEARIETTRKLGAFRTSMLQDVEAGRTLELDPILGALVELARKLDVPTPVMDGVYGLARLLDQSLQGKTS</sequence>
<dbReference type="Gene3D" id="1.10.1040.10">
    <property type="entry name" value="N-(1-d-carboxylethyl)-l-norvaline Dehydrogenase, domain 2"/>
    <property type="match status" value="1"/>
</dbReference>
<keyword evidence="10" id="KW-1185">Reference proteome</keyword>
<evidence type="ECO:0000256" key="6">
    <source>
        <dbReference type="ARBA" id="ARBA00048793"/>
    </source>
</evidence>
<organism evidence="9 10">
    <name type="scientific">Primorskyibacter sedentarius</name>
    <dbReference type="NCBI Taxonomy" id="745311"/>
    <lineage>
        <taxon>Bacteria</taxon>
        <taxon>Pseudomonadati</taxon>
        <taxon>Pseudomonadota</taxon>
        <taxon>Alphaproteobacteria</taxon>
        <taxon>Rhodobacterales</taxon>
        <taxon>Roseobacteraceae</taxon>
        <taxon>Primorskyibacter</taxon>
    </lineage>
</organism>
<dbReference type="SUPFAM" id="SSF51735">
    <property type="entry name" value="NAD(P)-binding Rossmann-fold domains"/>
    <property type="match status" value="1"/>
</dbReference>
<dbReference type="EMBL" id="SLZU01000036">
    <property type="protein sequence ID" value="TCS53201.1"/>
    <property type="molecule type" value="Genomic_DNA"/>
</dbReference>
<evidence type="ECO:0000313" key="9">
    <source>
        <dbReference type="EMBL" id="TCS53201.1"/>
    </source>
</evidence>
<reference evidence="9 10" key="1">
    <citation type="submission" date="2019-03" db="EMBL/GenBank/DDBJ databases">
        <title>Genomic Encyclopedia of Type Strains, Phase IV (KMG-IV): sequencing the most valuable type-strain genomes for metagenomic binning, comparative biology and taxonomic classification.</title>
        <authorList>
            <person name="Goeker M."/>
        </authorList>
    </citation>
    <scope>NUCLEOTIDE SEQUENCE [LARGE SCALE GENOMIC DNA]</scope>
    <source>
        <strain evidence="9 10">DSM 104836</strain>
    </source>
</reference>
<name>A0A4R3IT99_9RHOB</name>
<evidence type="ECO:0000259" key="8">
    <source>
        <dbReference type="Pfam" id="PF08546"/>
    </source>
</evidence>
<dbReference type="InterPro" id="IPR013328">
    <property type="entry name" value="6PGD_dom2"/>
</dbReference>
<evidence type="ECO:0000256" key="3">
    <source>
        <dbReference type="ARBA" id="ARBA00019465"/>
    </source>
</evidence>
<dbReference type="SUPFAM" id="SSF48179">
    <property type="entry name" value="6-phosphogluconate dehydrogenase C-terminal domain-like"/>
    <property type="match status" value="1"/>
</dbReference>
<dbReference type="PANTHER" id="PTHR21708">
    <property type="entry name" value="PROBABLE 2-DEHYDROPANTOATE 2-REDUCTASE"/>
    <property type="match status" value="1"/>
</dbReference>
<evidence type="ECO:0000256" key="4">
    <source>
        <dbReference type="ARBA" id="ARBA00022655"/>
    </source>
</evidence>
<dbReference type="RefSeq" id="WP_165907645.1">
    <property type="nucleotide sequence ID" value="NZ_SLZU01000036.1"/>
</dbReference>
<dbReference type="Pfam" id="PF08546">
    <property type="entry name" value="ApbA_C"/>
    <property type="match status" value="1"/>
</dbReference>
<dbReference type="NCBIfam" id="NF005089">
    <property type="entry name" value="PRK06522.1-4"/>
    <property type="match status" value="1"/>
</dbReference>
<keyword evidence="4" id="KW-0566">Pantothenate biosynthesis</keyword>
<dbReference type="GO" id="GO:0015940">
    <property type="term" value="P:pantothenate biosynthetic process"/>
    <property type="evidence" value="ECO:0007669"/>
    <property type="project" value="UniProtKB-UniPathway"/>
</dbReference>
<dbReference type="AlphaFoldDB" id="A0A4R3IT99"/>
<proteinExistence type="predicted"/>
<dbReference type="PANTHER" id="PTHR21708:SF45">
    <property type="entry name" value="2-DEHYDROPANTOATE 2-REDUCTASE"/>
    <property type="match status" value="1"/>
</dbReference>
<dbReference type="InterPro" id="IPR051402">
    <property type="entry name" value="KPR-Related"/>
</dbReference>
<evidence type="ECO:0000259" key="7">
    <source>
        <dbReference type="Pfam" id="PF02558"/>
    </source>
</evidence>
<evidence type="ECO:0000313" key="10">
    <source>
        <dbReference type="Proteomes" id="UP000295696"/>
    </source>
</evidence>
<evidence type="ECO:0000256" key="2">
    <source>
        <dbReference type="ARBA" id="ARBA00013014"/>
    </source>
</evidence>
<dbReference type="UniPathway" id="UPA00028">
    <property type="reaction ID" value="UER00004"/>
</dbReference>
<evidence type="ECO:0000256" key="5">
    <source>
        <dbReference type="ARBA" id="ARBA00032024"/>
    </source>
</evidence>
<comment type="pathway">
    <text evidence="1">Cofactor biosynthesis; (R)-pantothenate biosynthesis; (R)-pantoate from 3-methyl-2-oxobutanoate: step 2/2.</text>
</comment>
<feature type="domain" description="Ketopantoate reductase C-terminal" evidence="8">
    <location>
        <begin position="195"/>
        <end position="314"/>
    </location>
</feature>
<protein>
    <recommendedName>
        <fullName evidence="3">2-dehydropantoate 2-reductase</fullName>
        <ecNumber evidence="2">1.1.1.169</ecNumber>
    </recommendedName>
    <alternativeName>
        <fullName evidence="5">Ketopantoate reductase</fullName>
    </alternativeName>
</protein>
<comment type="caution">
    <text evidence="9">The sequence shown here is derived from an EMBL/GenBank/DDBJ whole genome shotgun (WGS) entry which is preliminary data.</text>
</comment>
<dbReference type="Pfam" id="PF02558">
    <property type="entry name" value="ApbA"/>
    <property type="match status" value="1"/>
</dbReference>
<gene>
    <name evidence="9" type="ORF">EDD52_1367</name>
</gene>
<dbReference type="InterPro" id="IPR013752">
    <property type="entry name" value="KPA_reductase"/>
</dbReference>
<dbReference type="Proteomes" id="UP000295696">
    <property type="component" value="Unassembled WGS sequence"/>
</dbReference>
<dbReference type="GO" id="GO:0005737">
    <property type="term" value="C:cytoplasm"/>
    <property type="evidence" value="ECO:0007669"/>
    <property type="project" value="TreeGrafter"/>
</dbReference>
<dbReference type="Gene3D" id="3.40.50.720">
    <property type="entry name" value="NAD(P)-binding Rossmann-like Domain"/>
    <property type="match status" value="1"/>
</dbReference>
<accession>A0A4R3IT99</accession>
<evidence type="ECO:0000256" key="1">
    <source>
        <dbReference type="ARBA" id="ARBA00004994"/>
    </source>
</evidence>
<dbReference type="InterPro" id="IPR036291">
    <property type="entry name" value="NAD(P)-bd_dom_sf"/>
</dbReference>
<comment type="catalytic activity">
    <reaction evidence="6">
        <text>(R)-pantoate + NADP(+) = 2-dehydropantoate + NADPH + H(+)</text>
        <dbReference type="Rhea" id="RHEA:16233"/>
        <dbReference type="ChEBI" id="CHEBI:11561"/>
        <dbReference type="ChEBI" id="CHEBI:15378"/>
        <dbReference type="ChEBI" id="CHEBI:15980"/>
        <dbReference type="ChEBI" id="CHEBI:57783"/>
        <dbReference type="ChEBI" id="CHEBI:58349"/>
        <dbReference type="EC" id="1.1.1.169"/>
    </reaction>
</comment>
<dbReference type="EC" id="1.1.1.169" evidence="2"/>
<dbReference type="InterPro" id="IPR013332">
    <property type="entry name" value="KPR_N"/>
</dbReference>
<feature type="domain" description="Ketopantoate reductase N-terminal" evidence="7">
    <location>
        <begin position="4"/>
        <end position="104"/>
    </location>
</feature>